<dbReference type="EMBL" id="VCGU01000001">
    <property type="protein sequence ID" value="TRY81000.1"/>
    <property type="molecule type" value="Genomic_DNA"/>
</dbReference>
<sequence>MAIFSEVLAGFDCDITFNGRIVCLNAYAKYFNDENNLESKCPIHAPSNEGEGWAEKEADYDPLEEDSIDGVPLEHLVSAVKGVQIVSNSSGIKSIVLVSPEEEVCDIDDLLHEISETSVAVSKSGDDIMIEVPKREQTLDELERTQTFADECKKLLRHAPECRIAFNKFIPSYHHHFGRQCRVSDYGFSKLMELFESIPHMVDITEDSDGERLIQLTDSIRLSVVGDQIKELIRDTPNQTLTVDDMERRYKSLFGKVLDLKKVACDLPDLVELLDALQDQDDVNNNDDNNNEPGEEMLNSAGARSIRLVPLQLCVARITELIKEHDKLYCSDLEALFAEKYKTALSPGQYGYPNIKNLLESGLSKHFTIRGRGSRKVICVAKEMPEKSQDSSTMSSYFNSAPMPHFRRDGDSSNQHHSRHGSSRTDRGVVGNDNFHGLSLNRAPMGLEAASRYL</sequence>
<organism evidence="3 4">
    <name type="scientific">Tigriopus californicus</name>
    <name type="common">Marine copepod</name>
    <dbReference type="NCBI Taxonomy" id="6832"/>
    <lineage>
        <taxon>Eukaryota</taxon>
        <taxon>Metazoa</taxon>
        <taxon>Ecdysozoa</taxon>
        <taxon>Arthropoda</taxon>
        <taxon>Crustacea</taxon>
        <taxon>Multicrustacea</taxon>
        <taxon>Hexanauplia</taxon>
        <taxon>Copepoda</taxon>
        <taxon>Harpacticoida</taxon>
        <taxon>Harpacticidae</taxon>
        <taxon>Tigriopus</taxon>
    </lineage>
</organism>
<dbReference type="InterPro" id="IPR025605">
    <property type="entry name" value="OST-HTH/LOTUS_dom"/>
</dbReference>
<reference evidence="3 4" key="1">
    <citation type="journal article" date="2018" name="Nat. Ecol. Evol.">
        <title>Genomic signatures of mitonuclear coevolution across populations of Tigriopus californicus.</title>
        <authorList>
            <person name="Barreto F.S."/>
            <person name="Watson E.T."/>
            <person name="Lima T.G."/>
            <person name="Willett C.S."/>
            <person name="Edmands S."/>
            <person name="Li W."/>
            <person name="Burton R.S."/>
        </authorList>
    </citation>
    <scope>NUCLEOTIDE SEQUENCE [LARGE SCALE GENOMIC DNA]</scope>
    <source>
        <strain evidence="3 4">San Diego</strain>
    </source>
</reference>
<protein>
    <recommendedName>
        <fullName evidence="2">HTH OST-type domain-containing protein</fullName>
    </recommendedName>
</protein>
<feature type="domain" description="HTH OST-type" evidence="2">
    <location>
        <begin position="144"/>
        <end position="218"/>
    </location>
</feature>
<feature type="compositionally biased region" description="Polar residues" evidence="1">
    <location>
        <begin position="390"/>
        <end position="399"/>
    </location>
</feature>
<dbReference type="PROSITE" id="PS51644">
    <property type="entry name" value="HTH_OST"/>
    <property type="match status" value="2"/>
</dbReference>
<keyword evidence="4" id="KW-1185">Reference proteome</keyword>
<feature type="region of interest" description="Disordered" evidence="1">
    <location>
        <begin position="384"/>
        <end position="435"/>
    </location>
</feature>
<evidence type="ECO:0000313" key="4">
    <source>
        <dbReference type="Proteomes" id="UP000318571"/>
    </source>
</evidence>
<dbReference type="STRING" id="6832.A0A553PTI6"/>
<comment type="caution">
    <text evidence="3">The sequence shown here is derived from an EMBL/GenBank/DDBJ whole genome shotgun (WGS) entry which is preliminary data.</text>
</comment>
<feature type="domain" description="HTH OST-type" evidence="2">
    <location>
        <begin position="307"/>
        <end position="383"/>
    </location>
</feature>
<gene>
    <name evidence="3" type="ORF">TCAL_13813</name>
</gene>
<dbReference type="InterPro" id="IPR041966">
    <property type="entry name" value="LOTUS-like"/>
</dbReference>
<evidence type="ECO:0000256" key="1">
    <source>
        <dbReference type="SAM" id="MobiDB-lite"/>
    </source>
</evidence>
<dbReference type="Proteomes" id="UP000318571">
    <property type="component" value="Chromosome 12"/>
</dbReference>
<accession>A0A553PTI6</accession>
<dbReference type="AlphaFoldDB" id="A0A553PTI6"/>
<name>A0A553PTI6_TIGCA</name>
<dbReference type="Gene3D" id="3.30.420.610">
    <property type="entry name" value="LOTUS domain-like"/>
    <property type="match status" value="2"/>
</dbReference>
<evidence type="ECO:0000259" key="2">
    <source>
        <dbReference type="PROSITE" id="PS51644"/>
    </source>
</evidence>
<evidence type="ECO:0000313" key="3">
    <source>
        <dbReference type="EMBL" id="TRY81000.1"/>
    </source>
</evidence>
<proteinExistence type="predicted"/>
<dbReference type="Pfam" id="PF12872">
    <property type="entry name" value="OST-HTH"/>
    <property type="match status" value="3"/>
</dbReference>